<organism evidence="5">
    <name type="scientific">Lytechinus variegatus</name>
    <name type="common">Green sea urchin</name>
    <name type="synonym">Echinus variegatus</name>
    <dbReference type="NCBI Taxonomy" id="7654"/>
    <lineage>
        <taxon>Eukaryota</taxon>
        <taxon>Metazoa</taxon>
        <taxon>Echinodermata</taxon>
        <taxon>Eleutherozoa</taxon>
        <taxon>Echinozoa</taxon>
        <taxon>Echinoidea</taxon>
        <taxon>Euechinoidea</taxon>
        <taxon>Echinacea</taxon>
        <taxon>Temnopleuroida</taxon>
        <taxon>Toxopneustidae</taxon>
        <taxon>Lytechinus</taxon>
    </lineage>
</organism>
<reference evidence="5" key="1">
    <citation type="journal article" date="2004" name="Gene Expr. Patterns">
        <title>Selective expression of a sec1/munc18 member in sea urchin eggs and embryos.</title>
        <authorList>
            <person name="Leguia M."/>
            <person name="Wessel G.M."/>
        </authorList>
    </citation>
    <scope>NUCLEOTIDE SEQUENCE</scope>
    <source>
        <tissue evidence="5">Ovary</tissue>
    </source>
</reference>
<evidence type="ECO:0000256" key="3">
    <source>
        <dbReference type="ARBA" id="ARBA00022927"/>
    </source>
</evidence>
<dbReference type="GO" id="GO:0016192">
    <property type="term" value="P:vesicle-mediated transport"/>
    <property type="evidence" value="ECO:0007669"/>
    <property type="project" value="InterPro"/>
</dbReference>
<dbReference type="FunFam" id="3.90.830.10:FF:000001">
    <property type="entry name" value="syntaxin-binding protein 1 isoform X2"/>
    <property type="match status" value="1"/>
</dbReference>
<dbReference type="InterPro" id="IPR027482">
    <property type="entry name" value="Sec1-like_dom2"/>
</dbReference>
<sequence length="593" mass="68012">MALKALVGKRIMTDVITPLKKRKCQNILVLDQLSMRMISACIRMHDLADEGITIVEDINKKREPLKGMEALYIIQPNDKNVTQLMTDFRDINMLQYKCAHVFFTETCKADLFGKLCKSPAARYLKTLKEINIAFLPYESQVFSLDSPDSFNIFYSPSRAAARSTMIERMAEQIATLCATLGEYPAIRYRSEFDRNLEIAHTIQSKLDAYKADDPSMGEGPEKRRSQLLVIDRGFDPVSPLLHDLYYQAMAYDLLPIENDVYRYEQQGGSAPDCEVLLDENDEMWVQLRHQHIAVVSQTVTQQFKEFAQGKKMGSGGEKTSVRDLTLMIKKMPQYQKELRKYTTQLKLAEECMNQYKNNVDKLVRVEQDLAMGMDYEGEKVKDHMRNIVPILLDAKISAYDKLRVILLYIISKNDGKLGITEENLNKLIQHAVIPDTDRPIVNNMAQLGVQIIHNQRARKSKPMQRKERITEQTYRMSRWTPVIKDIMEDAIANKLSDRDYPFLSGRNNTGSMGSSGPKSARYGNWHKDRGPLDYKTGPRLIVFIVGGVSYSEMRCAYEVSKDPQFNKWEVYIGSTHILTPEGFLSDLRELSSN</sequence>
<dbReference type="Gene3D" id="3.40.50.2060">
    <property type="match status" value="1"/>
</dbReference>
<dbReference type="Pfam" id="PF00995">
    <property type="entry name" value="Sec1"/>
    <property type="match status" value="1"/>
</dbReference>
<keyword evidence="3" id="KW-0653">Protein transport</keyword>
<comment type="similarity">
    <text evidence="1">Belongs to the STXBP/unc-18/SEC1 family.</text>
</comment>
<keyword evidence="2" id="KW-0813">Transport</keyword>
<dbReference type="FunFam" id="3.40.50.2060:FF:000001">
    <property type="entry name" value="syntaxin-binding protein 1 isoform X2"/>
    <property type="match status" value="1"/>
</dbReference>
<keyword evidence="4" id="KW-0175">Coiled coil</keyword>
<dbReference type="Gene3D" id="1.25.40.60">
    <property type="match status" value="1"/>
</dbReference>
<evidence type="ECO:0000256" key="1">
    <source>
        <dbReference type="ARBA" id="ARBA00009884"/>
    </source>
</evidence>
<evidence type="ECO:0000313" key="5">
    <source>
        <dbReference type="EMBL" id="AAS54999.1"/>
    </source>
</evidence>
<dbReference type="Gene3D" id="3.40.50.1910">
    <property type="match status" value="1"/>
</dbReference>
<evidence type="ECO:0000256" key="4">
    <source>
        <dbReference type="SAM" id="Coils"/>
    </source>
</evidence>
<gene>
    <name evidence="5" type="primary">sec1/munc18</name>
</gene>
<dbReference type="EMBL" id="AY540193">
    <property type="protein sequence ID" value="AAS54999.1"/>
    <property type="molecule type" value="mRNA"/>
</dbReference>
<evidence type="ECO:0000256" key="2">
    <source>
        <dbReference type="ARBA" id="ARBA00022448"/>
    </source>
</evidence>
<accession>Q6QHY1</accession>
<protein>
    <submittedName>
        <fullName evidence="5">Syntaxin binding protein</fullName>
    </submittedName>
</protein>
<dbReference type="PIRSF" id="PIRSF005715">
    <property type="entry name" value="VPS45_Sec1"/>
    <property type="match status" value="1"/>
</dbReference>
<dbReference type="InterPro" id="IPR001619">
    <property type="entry name" value="Sec1-like"/>
</dbReference>
<dbReference type="GO" id="GO:0015031">
    <property type="term" value="P:protein transport"/>
    <property type="evidence" value="ECO:0007669"/>
    <property type="project" value="UniProtKB-KW"/>
</dbReference>
<name>Q6QHY1_LYTVA</name>
<dbReference type="PANTHER" id="PTHR11679">
    <property type="entry name" value="VESICLE PROTEIN SORTING-ASSOCIATED"/>
    <property type="match status" value="1"/>
</dbReference>
<dbReference type="InterPro" id="IPR043154">
    <property type="entry name" value="Sec-1-like_dom1"/>
</dbReference>
<dbReference type="InterPro" id="IPR043127">
    <property type="entry name" value="Sec-1-like_dom3a"/>
</dbReference>
<dbReference type="OrthoDB" id="2228at2759"/>
<proteinExistence type="evidence at transcript level"/>
<dbReference type="Gene3D" id="3.90.830.10">
    <property type="entry name" value="Syntaxin Binding Protein 1, Chain A, domain 2"/>
    <property type="match status" value="1"/>
</dbReference>
<feature type="coiled-coil region" evidence="4">
    <location>
        <begin position="338"/>
        <end position="365"/>
    </location>
</feature>
<dbReference type="SUPFAM" id="SSF56815">
    <property type="entry name" value="Sec1/munc18-like (SM) proteins"/>
    <property type="match status" value="1"/>
</dbReference>
<dbReference type="InterPro" id="IPR036045">
    <property type="entry name" value="Sec1-like_sf"/>
</dbReference>
<dbReference type="AlphaFoldDB" id="Q6QHY1"/>